<reference evidence="2 3" key="1">
    <citation type="journal article" date="2019" name="Int. J. Syst. Evol. Microbiol.">
        <title>The Global Catalogue of Microorganisms (GCM) 10K type strain sequencing project: providing services to taxonomists for standard genome sequencing and annotation.</title>
        <authorList>
            <consortium name="The Broad Institute Genomics Platform"/>
            <consortium name="The Broad Institute Genome Sequencing Center for Infectious Disease"/>
            <person name="Wu L."/>
            <person name="Ma J."/>
        </authorList>
    </citation>
    <scope>NUCLEOTIDE SEQUENCE [LARGE SCALE GENOMIC DNA]</scope>
    <source>
        <strain evidence="2 3">JCM 14303</strain>
    </source>
</reference>
<dbReference type="PANTHER" id="PTHR38011:SF11">
    <property type="entry name" value="2,5-DIAMINO-6-RIBOSYLAMINO-4(3H)-PYRIMIDINONE 5'-PHOSPHATE REDUCTASE"/>
    <property type="match status" value="1"/>
</dbReference>
<dbReference type="Gene3D" id="3.40.430.10">
    <property type="entry name" value="Dihydrofolate Reductase, subunit A"/>
    <property type="match status" value="1"/>
</dbReference>
<dbReference type="InterPro" id="IPR024072">
    <property type="entry name" value="DHFR-like_dom_sf"/>
</dbReference>
<protein>
    <submittedName>
        <fullName evidence="2">Dihydrofolate reductase family protein</fullName>
    </submittedName>
</protein>
<dbReference type="InterPro" id="IPR002734">
    <property type="entry name" value="RibDG_C"/>
</dbReference>
<keyword evidence="3" id="KW-1185">Reference proteome</keyword>
<dbReference type="SUPFAM" id="SSF53597">
    <property type="entry name" value="Dihydrofolate reductase-like"/>
    <property type="match status" value="1"/>
</dbReference>
<organism evidence="2 3">
    <name type="scientific">Kribbella lupini</name>
    <dbReference type="NCBI Taxonomy" id="291602"/>
    <lineage>
        <taxon>Bacteria</taxon>
        <taxon>Bacillati</taxon>
        <taxon>Actinomycetota</taxon>
        <taxon>Actinomycetes</taxon>
        <taxon>Propionibacteriales</taxon>
        <taxon>Kribbellaceae</taxon>
        <taxon>Kribbella</taxon>
    </lineage>
</organism>
<dbReference type="PANTHER" id="PTHR38011">
    <property type="entry name" value="DIHYDROFOLATE REDUCTASE FAMILY PROTEIN (AFU_ORTHOLOGUE AFUA_8G06820)"/>
    <property type="match status" value="1"/>
</dbReference>
<dbReference type="InterPro" id="IPR050765">
    <property type="entry name" value="Riboflavin_Biosynth_HTPR"/>
</dbReference>
<proteinExistence type="predicted"/>
<name>A0ABN2CGZ7_9ACTN</name>
<sequence length="191" mass="21213">MRKTMYYVHQSLDGFIEGPNGEFDWAQLGPELGAYSMGLAERSDLFLYGRTVWTMMSSYWPHALDLQPEEQHVQEFAPVWLKTPKLVLSTTLDDDLGWGTGVIRSPEELRAIKQQPGKDILITGSASVAQSLAEFGLLDEYHVVVHPVVLGGGKPVHRPGAARTELPLTESRVFDGKTVLLRHDVRTSAAN</sequence>
<dbReference type="Proteomes" id="UP001500363">
    <property type="component" value="Unassembled WGS sequence"/>
</dbReference>
<feature type="domain" description="Bacterial bifunctional deaminase-reductase C-terminal" evidence="1">
    <location>
        <begin position="6"/>
        <end position="179"/>
    </location>
</feature>
<evidence type="ECO:0000313" key="2">
    <source>
        <dbReference type="EMBL" id="GAA1558581.1"/>
    </source>
</evidence>
<gene>
    <name evidence="2" type="ORF">GCM10009741_74380</name>
</gene>
<accession>A0ABN2CGZ7</accession>
<dbReference type="EMBL" id="BAAANC010000005">
    <property type="protein sequence ID" value="GAA1558581.1"/>
    <property type="molecule type" value="Genomic_DNA"/>
</dbReference>
<evidence type="ECO:0000313" key="3">
    <source>
        <dbReference type="Proteomes" id="UP001500363"/>
    </source>
</evidence>
<evidence type="ECO:0000259" key="1">
    <source>
        <dbReference type="Pfam" id="PF01872"/>
    </source>
</evidence>
<comment type="caution">
    <text evidence="2">The sequence shown here is derived from an EMBL/GenBank/DDBJ whole genome shotgun (WGS) entry which is preliminary data.</text>
</comment>
<dbReference type="Pfam" id="PF01872">
    <property type="entry name" value="RibD_C"/>
    <property type="match status" value="1"/>
</dbReference>
<dbReference type="RefSeq" id="WP_344182832.1">
    <property type="nucleotide sequence ID" value="NZ_BAAANC010000005.1"/>
</dbReference>